<accession>A0A841Q564</accession>
<comment type="caution">
    <text evidence="3">The sequence shown here is derived from an EMBL/GenBank/DDBJ whole genome shotgun (WGS) entry which is preliminary data.</text>
</comment>
<dbReference type="GO" id="GO:0016614">
    <property type="term" value="F:oxidoreductase activity, acting on CH-OH group of donors"/>
    <property type="evidence" value="ECO:0007669"/>
    <property type="project" value="UniProtKB-ARBA"/>
</dbReference>
<dbReference type="Gene3D" id="3.40.50.720">
    <property type="entry name" value="NAD(P)-binding Rossmann-like Domain"/>
    <property type="match status" value="1"/>
</dbReference>
<organism evidence="3 4">
    <name type="scientific">Salirhabdus euzebyi</name>
    <dbReference type="NCBI Taxonomy" id="394506"/>
    <lineage>
        <taxon>Bacteria</taxon>
        <taxon>Bacillati</taxon>
        <taxon>Bacillota</taxon>
        <taxon>Bacilli</taxon>
        <taxon>Bacillales</taxon>
        <taxon>Bacillaceae</taxon>
        <taxon>Salirhabdus</taxon>
    </lineage>
</organism>
<dbReference type="Pfam" id="PF13561">
    <property type="entry name" value="adh_short_C2"/>
    <property type="match status" value="1"/>
</dbReference>
<dbReference type="GO" id="GO:0008206">
    <property type="term" value="P:bile acid metabolic process"/>
    <property type="evidence" value="ECO:0007669"/>
    <property type="project" value="UniProtKB-ARBA"/>
</dbReference>
<dbReference type="FunFam" id="3.40.50.720:FF:000084">
    <property type="entry name" value="Short-chain dehydrogenase reductase"/>
    <property type="match status" value="1"/>
</dbReference>
<dbReference type="PRINTS" id="PR00081">
    <property type="entry name" value="GDHRDH"/>
</dbReference>
<dbReference type="PRINTS" id="PR00080">
    <property type="entry name" value="SDRFAMILY"/>
</dbReference>
<dbReference type="PANTHER" id="PTHR48107:SF16">
    <property type="entry name" value="NADPH-DEPENDENT ALDEHYDE REDUCTASE 1, CHLOROPLASTIC"/>
    <property type="match status" value="1"/>
</dbReference>
<dbReference type="PANTHER" id="PTHR48107">
    <property type="entry name" value="NADPH-DEPENDENT ALDEHYDE REDUCTASE-LIKE PROTEIN, CHLOROPLASTIC-RELATED"/>
    <property type="match status" value="1"/>
</dbReference>
<keyword evidence="4" id="KW-1185">Reference proteome</keyword>
<dbReference type="InterPro" id="IPR036291">
    <property type="entry name" value="NAD(P)-bd_dom_sf"/>
</dbReference>
<dbReference type="Proteomes" id="UP000581688">
    <property type="component" value="Unassembled WGS sequence"/>
</dbReference>
<gene>
    <name evidence="3" type="ORF">HNQ94_001956</name>
</gene>
<keyword evidence="2" id="KW-0560">Oxidoreductase</keyword>
<dbReference type="RefSeq" id="WP_174496139.1">
    <property type="nucleotide sequence ID" value="NZ_CADDWK010000006.1"/>
</dbReference>
<dbReference type="NCBIfam" id="NF005214">
    <property type="entry name" value="PRK06701.1"/>
    <property type="match status" value="1"/>
</dbReference>
<protein>
    <submittedName>
        <fullName evidence="3">NAD(P)-dependent dehydrogenase (Short-subunit alcohol dehydrogenase family)</fullName>
    </submittedName>
</protein>
<evidence type="ECO:0000313" key="3">
    <source>
        <dbReference type="EMBL" id="MBB6453507.1"/>
    </source>
</evidence>
<dbReference type="SUPFAM" id="SSF51735">
    <property type="entry name" value="NAD(P)-binding Rossmann-fold domains"/>
    <property type="match status" value="1"/>
</dbReference>
<dbReference type="AlphaFoldDB" id="A0A841Q564"/>
<name>A0A841Q564_9BACI</name>
<proteinExistence type="inferred from homology"/>
<dbReference type="EMBL" id="JACHGH010000005">
    <property type="protein sequence ID" value="MBB6453507.1"/>
    <property type="molecule type" value="Genomic_DNA"/>
</dbReference>
<evidence type="ECO:0000256" key="2">
    <source>
        <dbReference type="ARBA" id="ARBA00023002"/>
    </source>
</evidence>
<evidence type="ECO:0000256" key="1">
    <source>
        <dbReference type="ARBA" id="ARBA00006484"/>
    </source>
</evidence>
<reference evidence="3 4" key="1">
    <citation type="submission" date="2020-08" db="EMBL/GenBank/DDBJ databases">
        <title>Genomic Encyclopedia of Type Strains, Phase IV (KMG-IV): sequencing the most valuable type-strain genomes for metagenomic binning, comparative biology and taxonomic classification.</title>
        <authorList>
            <person name="Goeker M."/>
        </authorList>
    </citation>
    <scope>NUCLEOTIDE SEQUENCE [LARGE SCALE GENOMIC DNA]</scope>
    <source>
        <strain evidence="3 4">DSM 19612</strain>
    </source>
</reference>
<sequence length="298" mass="32724">MYWNDRQKDIYSQEGGFPPQHQPRQPGVETLMVPKPIVEDPDYTGSAKLEGKVAIITGGDSGIGAATAIAFAKEGANVVIAYYDEYENVDAYRTKMRMEQLGRNCLLIPGDLKSESHCKNVVDLTIKYFGRLDILVNNHAVQYPQDSLLDITSEQWDFTFKTNIYPFFYTTKAALPYLKEGSSIINTASIVAYEGNEKLIDYTATKGAIVGFTRALSQNFISKGIRVNAVAPGPIWTPLIPSSFSAAYVANKFGQDVPMKRAGQPFELAPAYVYLASSDSSYVSGQVIHVNGGKMVSS</sequence>
<dbReference type="PROSITE" id="PS00061">
    <property type="entry name" value="ADH_SHORT"/>
    <property type="match status" value="1"/>
</dbReference>
<evidence type="ECO:0000313" key="4">
    <source>
        <dbReference type="Proteomes" id="UP000581688"/>
    </source>
</evidence>
<dbReference type="InterPro" id="IPR020904">
    <property type="entry name" value="Sc_DH/Rdtase_CS"/>
</dbReference>
<comment type="similarity">
    <text evidence="1">Belongs to the short-chain dehydrogenases/reductases (SDR) family.</text>
</comment>
<dbReference type="CDD" id="cd05355">
    <property type="entry name" value="SDR_c1"/>
    <property type="match status" value="1"/>
</dbReference>
<dbReference type="InterPro" id="IPR002347">
    <property type="entry name" value="SDR_fam"/>
</dbReference>